<proteinExistence type="predicted"/>
<dbReference type="AlphaFoldDB" id="A0A4U0YN13"/>
<evidence type="ECO:0000313" key="1">
    <source>
        <dbReference type="EMBL" id="TKA91979.1"/>
    </source>
</evidence>
<dbReference type="InterPro" id="IPR014984">
    <property type="entry name" value="HopJ"/>
</dbReference>
<dbReference type="Gene3D" id="3.20.160.10">
    <property type="entry name" value="vpa0580 domain like"/>
    <property type="match status" value="1"/>
</dbReference>
<gene>
    <name evidence="1" type="ORF">FA869_06145</name>
</gene>
<organism evidence="1 2">
    <name type="scientific">Halopseudomonas bauzanensis</name>
    <dbReference type="NCBI Taxonomy" id="653930"/>
    <lineage>
        <taxon>Bacteria</taxon>
        <taxon>Pseudomonadati</taxon>
        <taxon>Pseudomonadota</taxon>
        <taxon>Gammaproteobacteria</taxon>
        <taxon>Pseudomonadales</taxon>
        <taxon>Pseudomonadaceae</taxon>
        <taxon>Halopseudomonas</taxon>
    </lineage>
</organism>
<dbReference type="RefSeq" id="WP_136869045.1">
    <property type="nucleotide sequence ID" value="NZ_SWAV01000002.1"/>
</dbReference>
<sequence length="111" mass="12275">MTAEQLKTRLGSPEHCFADTLAFIEQHYHYRPSAFSNGPVRNSAEQNQGSCKVIAMALDQGLNDEQALQCFAEHYQAVLASPDGTEHANIRALMQHGLAGIAFEHPPLTRR</sequence>
<dbReference type="InterPro" id="IPR038604">
    <property type="entry name" value="HopJ_sf"/>
</dbReference>
<name>A0A4U0YN13_9GAMM</name>
<reference evidence="1 2" key="1">
    <citation type="submission" date="2019-04" db="EMBL/GenBank/DDBJ databases">
        <title>Crypto-aerobic microbial life in anoxic (sulfidic) marine sediments.</title>
        <authorList>
            <person name="Bhattacharya S."/>
            <person name="Roy C."/>
            <person name="Mondal N."/>
            <person name="Sarkar J."/>
            <person name="Mandal S."/>
            <person name="Rameez M.J."/>
            <person name="Ghosh W."/>
        </authorList>
    </citation>
    <scope>NUCLEOTIDE SEQUENCE [LARGE SCALE GENOMIC DNA]</scope>
    <source>
        <strain evidence="1 2">SBBB</strain>
    </source>
</reference>
<accession>A0A4U0YN13</accession>
<protein>
    <submittedName>
        <fullName evidence="1">HopJ type III effector protein</fullName>
    </submittedName>
</protein>
<dbReference type="Pfam" id="PF08888">
    <property type="entry name" value="HopJ"/>
    <property type="match status" value="1"/>
</dbReference>
<dbReference type="Proteomes" id="UP000305198">
    <property type="component" value="Unassembled WGS sequence"/>
</dbReference>
<dbReference type="EMBL" id="SWAV01000002">
    <property type="protein sequence ID" value="TKA91979.1"/>
    <property type="molecule type" value="Genomic_DNA"/>
</dbReference>
<comment type="caution">
    <text evidence="1">The sequence shown here is derived from an EMBL/GenBank/DDBJ whole genome shotgun (WGS) entry which is preliminary data.</text>
</comment>
<evidence type="ECO:0000313" key="2">
    <source>
        <dbReference type="Proteomes" id="UP000305198"/>
    </source>
</evidence>